<organism evidence="11 12">
    <name type="scientific">Halopseudomonas xinjiangensis</name>
    <dbReference type="NCBI Taxonomy" id="487184"/>
    <lineage>
        <taxon>Bacteria</taxon>
        <taxon>Pseudomonadati</taxon>
        <taxon>Pseudomonadota</taxon>
        <taxon>Gammaproteobacteria</taxon>
        <taxon>Pseudomonadales</taxon>
        <taxon>Pseudomonadaceae</taxon>
        <taxon>Halopseudomonas</taxon>
    </lineage>
</organism>
<dbReference type="InterPro" id="IPR043131">
    <property type="entry name" value="BCAT-like_N"/>
</dbReference>
<evidence type="ECO:0000313" key="11">
    <source>
        <dbReference type="EMBL" id="SDS35738.1"/>
    </source>
</evidence>
<comment type="catalytic activity">
    <reaction evidence="9">
        <text>4-amino-4-deoxychorismate = 4-aminobenzoate + pyruvate + H(+)</text>
        <dbReference type="Rhea" id="RHEA:16201"/>
        <dbReference type="ChEBI" id="CHEBI:15361"/>
        <dbReference type="ChEBI" id="CHEBI:15378"/>
        <dbReference type="ChEBI" id="CHEBI:17836"/>
        <dbReference type="ChEBI" id="CHEBI:58406"/>
        <dbReference type="EC" id="4.1.3.38"/>
    </reaction>
</comment>
<dbReference type="EMBL" id="LT629736">
    <property type="protein sequence ID" value="SDS35738.1"/>
    <property type="molecule type" value="Genomic_DNA"/>
</dbReference>
<dbReference type="Gene3D" id="3.20.10.10">
    <property type="entry name" value="D-amino Acid Aminotransferase, subunit A, domain 2"/>
    <property type="match status" value="1"/>
</dbReference>
<evidence type="ECO:0000256" key="3">
    <source>
        <dbReference type="ARBA" id="ARBA00011738"/>
    </source>
</evidence>
<dbReference type="InterPro" id="IPR017824">
    <property type="entry name" value="Aminodeoxychorismate_lyase_IV"/>
</dbReference>
<dbReference type="Proteomes" id="UP000243207">
    <property type="component" value="Chromosome I"/>
</dbReference>
<dbReference type="SUPFAM" id="SSF56752">
    <property type="entry name" value="D-aminoacid aminotransferase-like PLP-dependent enzymes"/>
    <property type="match status" value="1"/>
</dbReference>
<dbReference type="AlphaFoldDB" id="A0A1H1RJ53"/>
<evidence type="ECO:0000256" key="5">
    <source>
        <dbReference type="ARBA" id="ARBA00022909"/>
    </source>
</evidence>
<dbReference type="Pfam" id="PF01063">
    <property type="entry name" value="Aminotran_4"/>
    <property type="match status" value="1"/>
</dbReference>
<keyword evidence="4" id="KW-0663">Pyridoxal phosphate</keyword>
<comment type="similarity">
    <text evidence="2">Belongs to the class-IV pyridoxal-phosphate-dependent aminotransferase family.</text>
</comment>
<evidence type="ECO:0000256" key="9">
    <source>
        <dbReference type="ARBA" id="ARBA00049529"/>
    </source>
</evidence>
<keyword evidence="6 11" id="KW-0456">Lyase</keyword>
<gene>
    <name evidence="11" type="ORF">SAMN05216421_1376</name>
</gene>
<evidence type="ECO:0000256" key="8">
    <source>
        <dbReference type="ARBA" id="ARBA00035676"/>
    </source>
</evidence>
<reference evidence="12" key="1">
    <citation type="submission" date="2016-10" db="EMBL/GenBank/DDBJ databases">
        <authorList>
            <person name="Varghese N."/>
            <person name="Submissions S."/>
        </authorList>
    </citation>
    <scope>NUCLEOTIDE SEQUENCE [LARGE SCALE GENOMIC DNA]</scope>
    <source>
        <strain evidence="12">NRRL B-51270</strain>
    </source>
</reference>
<dbReference type="InterPro" id="IPR050571">
    <property type="entry name" value="Class-IV_PLP-Dep_Aminotrnsfr"/>
</dbReference>
<dbReference type="InterPro" id="IPR043132">
    <property type="entry name" value="BCAT-like_C"/>
</dbReference>
<evidence type="ECO:0000256" key="1">
    <source>
        <dbReference type="ARBA" id="ARBA00001933"/>
    </source>
</evidence>
<dbReference type="InterPro" id="IPR001544">
    <property type="entry name" value="Aminotrans_IV"/>
</dbReference>
<accession>A0A1H1RJ53</accession>
<dbReference type="InterPro" id="IPR036038">
    <property type="entry name" value="Aminotransferase-like"/>
</dbReference>
<dbReference type="GO" id="GO:0008696">
    <property type="term" value="F:4-amino-4-deoxychorismate lyase activity"/>
    <property type="evidence" value="ECO:0007669"/>
    <property type="project" value="UniProtKB-UniRule"/>
</dbReference>
<dbReference type="EC" id="4.1.3.38" evidence="8 10"/>
<dbReference type="NCBIfam" id="NF004761">
    <property type="entry name" value="PRK06092.1"/>
    <property type="match status" value="1"/>
</dbReference>
<dbReference type="PANTHER" id="PTHR42743">
    <property type="entry name" value="AMINO-ACID AMINOTRANSFERASE"/>
    <property type="match status" value="1"/>
</dbReference>
<comment type="subunit">
    <text evidence="3">Homodimer.</text>
</comment>
<keyword evidence="5" id="KW-0289">Folate biosynthesis</keyword>
<evidence type="ECO:0000313" key="12">
    <source>
        <dbReference type="Proteomes" id="UP000243207"/>
    </source>
</evidence>
<evidence type="ECO:0000256" key="10">
    <source>
        <dbReference type="NCBIfam" id="TIGR03461"/>
    </source>
</evidence>
<dbReference type="GO" id="GO:0005829">
    <property type="term" value="C:cytosol"/>
    <property type="evidence" value="ECO:0007669"/>
    <property type="project" value="TreeGrafter"/>
</dbReference>
<proteinExistence type="inferred from homology"/>
<dbReference type="CDD" id="cd01559">
    <property type="entry name" value="ADCL_like"/>
    <property type="match status" value="1"/>
</dbReference>
<comment type="pathway">
    <text evidence="7">Cofactor biosynthesis; tetrahydrofolate biosynthesis; 4-aminobenzoate from chorismate: step 2/2.</text>
</comment>
<evidence type="ECO:0000256" key="4">
    <source>
        <dbReference type="ARBA" id="ARBA00022898"/>
    </source>
</evidence>
<dbReference type="PANTHER" id="PTHR42743:SF2">
    <property type="entry name" value="AMINODEOXYCHORISMATE LYASE"/>
    <property type="match status" value="1"/>
</dbReference>
<protein>
    <recommendedName>
        <fullName evidence="8 10">Aminodeoxychorismate lyase</fullName>
        <ecNumber evidence="8 10">4.1.3.38</ecNumber>
    </recommendedName>
</protein>
<sequence>MIAEALQLRLVNGLPVEHVPADDRGLAYGDGLYETFRVSNGRVTLRELHFERLWRGAGRLKLELDQRLIESEVAEIARQMHEGVLKLTVTRGSGPRGYRFPDPQTPLRIIQTAPLPPVGISAGEAGVRLFCCQTRLAQQPLLAGIKHLNRLEQVLARSEWQDPAIPEGLMQDTDGNLVEGTMSNLFLRFADTWVTPDLSLCGVQGVMRDHLINALRGSGETVTVRHVRMEELGHSTEVFCCNSVFGVWPVVGAATCEWPIGAATRQAQALSMQALE</sequence>
<dbReference type="GO" id="GO:0030170">
    <property type="term" value="F:pyridoxal phosphate binding"/>
    <property type="evidence" value="ECO:0007669"/>
    <property type="project" value="InterPro"/>
</dbReference>
<dbReference type="STRING" id="487184.SAMN05216421_1376"/>
<evidence type="ECO:0000256" key="2">
    <source>
        <dbReference type="ARBA" id="ARBA00009320"/>
    </source>
</evidence>
<dbReference type="NCBIfam" id="TIGR03461">
    <property type="entry name" value="pabC_Proteo"/>
    <property type="match status" value="1"/>
</dbReference>
<dbReference type="Gene3D" id="3.30.470.10">
    <property type="match status" value="1"/>
</dbReference>
<comment type="cofactor">
    <cofactor evidence="1">
        <name>pyridoxal 5'-phosphate</name>
        <dbReference type="ChEBI" id="CHEBI:597326"/>
    </cofactor>
</comment>
<dbReference type="GO" id="GO:0046656">
    <property type="term" value="P:folic acid biosynthetic process"/>
    <property type="evidence" value="ECO:0007669"/>
    <property type="project" value="UniProtKB-KW"/>
</dbReference>
<name>A0A1H1RJ53_9GAMM</name>
<keyword evidence="12" id="KW-1185">Reference proteome</keyword>
<evidence type="ECO:0000256" key="6">
    <source>
        <dbReference type="ARBA" id="ARBA00023239"/>
    </source>
</evidence>
<dbReference type="RefSeq" id="WP_231701553.1">
    <property type="nucleotide sequence ID" value="NZ_LT629736.1"/>
</dbReference>
<dbReference type="GO" id="GO:0008153">
    <property type="term" value="P:4-aminobenzoate biosynthetic process"/>
    <property type="evidence" value="ECO:0007669"/>
    <property type="project" value="UniProtKB-UniRule"/>
</dbReference>
<evidence type="ECO:0000256" key="7">
    <source>
        <dbReference type="ARBA" id="ARBA00035633"/>
    </source>
</evidence>